<feature type="compositionally biased region" description="Polar residues" evidence="1">
    <location>
        <begin position="488"/>
        <end position="498"/>
    </location>
</feature>
<evidence type="ECO:0000256" key="1">
    <source>
        <dbReference type="SAM" id="MobiDB-lite"/>
    </source>
</evidence>
<evidence type="ECO:0000259" key="2">
    <source>
        <dbReference type="Pfam" id="PF03399"/>
    </source>
</evidence>
<dbReference type="InterPro" id="IPR005062">
    <property type="entry name" value="SAC3/GANP/THP3_conserved"/>
</dbReference>
<feature type="region of interest" description="Disordered" evidence="1">
    <location>
        <begin position="374"/>
        <end position="506"/>
    </location>
</feature>
<accession>A0A6G1S8H7</accession>
<dbReference type="PANTHER" id="PTHR12436">
    <property type="entry name" value="80 KDA MCM3-ASSOCIATED PROTEIN"/>
    <property type="match status" value="1"/>
</dbReference>
<feature type="compositionally biased region" description="Acidic residues" evidence="1">
    <location>
        <begin position="379"/>
        <end position="388"/>
    </location>
</feature>
<dbReference type="AlphaFoldDB" id="A0A6G1S8H7"/>
<dbReference type="Gene3D" id="1.25.40.990">
    <property type="match status" value="1"/>
</dbReference>
<evidence type="ECO:0000313" key="3">
    <source>
        <dbReference type="EMBL" id="MDE46805.1"/>
    </source>
</evidence>
<dbReference type="GO" id="GO:0006406">
    <property type="term" value="P:mRNA export from nucleus"/>
    <property type="evidence" value="ECO:0007669"/>
    <property type="project" value="TreeGrafter"/>
</dbReference>
<proteinExistence type="predicted"/>
<feature type="region of interest" description="Disordered" evidence="1">
    <location>
        <begin position="526"/>
        <end position="575"/>
    </location>
</feature>
<feature type="compositionally biased region" description="Low complexity" evidence="1">
    <location>
        <begin position="407"/>
        <end position="434"/>
    </location>
</feature>
<dbReference type="GO" id="GO:0070390">
    <property type="term" value="C:transcription export complex 2"/>
    <property type="evidence" value="ECO:0007669"/>
    <property type="project" value="TreeGrafter"/>
</dbReference>
<reference evidence="3" key="1">
    <citation type="submission" date="2018-10" db="EMBL/GenBank/DDBJ databases">
        <title>Transcriptome assembly of Aceria tosichella (Wheat curl mite) Type 2.</title>
        <authorList>
            <person name="Scully E.D."/>
            <person name="Geib S.M."/>
            <person name="Palmer N.A."/>
            <person name="Gupta A.K."/>
            <person name="Sarath G."/>
            <person name="Tatineni S."/>
        </authorList>
    </citation>
    <scope>NUCLEOTIDE SEQUENCE</scope>
    <source>
        <strain evidence="3">LincolnNE</strain>
    </source>
</reference>
<name>A0A6G1S8H7_9ACAR</name>
<feature type="compositionally biased region" description="Low complexity" evidence="1">
    <location>
        <begin position="444"/>
        <end position="465"/>
    </location>
</feature>
<organism evidence="3">
    <name type="scientific">Aceria tosichella</name>
    <name type="common">wheat curl mite</name>
    <dbReference type="NCBI Taxonomy" id="561515"/>
    <lineage>
        <taxon>Eukaryota</taxon>
        <taxon>Metazoa</taxon>
        <taxon>Ecdysozoa</taxon>
        <taxon>Arthropoda</taxon>
        <taxon>Chelicerata</taxon>
        <taxon>Arachnida</taxon>
        <taxon>Acari</taxon>
        <taxon>Acariformes</taxon>
        <taxon>Trombidiformes</taxon>
        <taxon>Prostigmata</taxon>
        <taxon>Eupodina</taxon>
        <taxon>Eriophyoidea</taxon>
        <taxon>Eriophyidae</taxon>
        <taxon>Eriophyinae</taxon>
        <taxon>Aceriini</taxon>
        <taxon>Aceria</taxon>
    </lineage>
</organism>
<dbReference type="Pfam" id="PF03399">
    <property type="entry name" value="SAC3_GANP"/>
    <property type="match status" value="1"/>
</dbReference>
<gene>
    <name evidence="3" type="primary">Mcm3ap</name>
    <name evidence="3" type="ORF">g.20354</name>
</gene>
<dbReference type="EMBL" id="GGYP01002034">
    <property type="protein sequence ID" value="MDE46805.1"/>
    <property type="molecule type" value="Transcribed_RNA"/>
</dbReference>
<dbReference type="InterPro" id="IPR045107">
    <property type="entry name" value="SAC3/GANP/THP3"/>
</dbReference>
<dbReference type="PANTHER" id="PTHR12436:SF3">
    <property type="entry name" value="GERMINAL-CENTER ASSOCIATED NUCLEAR PROTEIN"/>
    <property type="match status" value="1"/>
</dbReference>
<feature type="domain" description="SAC3/GANP/THP3 conserved" evidence="2">
    <location>
        <begin position="10"/>
        <end position="297"/>
    </location>
</feature>
<protein>
    <submittedName>
        <fullName evidence="3">MCM3-associated protein</fullName>
    </submittedName>
</protein>
<dbReference type="GO" id="GO:0005737">
    <property type="term" value="C:cytoplasm"/>
    <property type="evidence" value="ECO:0007669"/>
    <property type="project" value="TreeGrafter"/>
</dbReference>
<sequence>MTFQGSCSDMCPEAERQFRFGLSMSIFEKDNKNQPDEYAMVKEYRRSSADQKEPASGDLRTPEALNRTMDYLVCNIMDDPRSNTQELALEWYDFLWDRLRAIRKDITQQNICDQASATLVERCARFHVHSCYAMSGVKNFDVDMNKRNLNDCLQMLRQMYTDLRMTSGTICSSELEFQIYDILLHLNDDHLASIVLMKTSDYRSTSEMKFITDIVIAYTNNDYYKFFQLMAAANYMTSCILSLYSNKMRLAGLKSIINACAPRQTTLYPFGLAVKSLGFDDDDDLKMFAARLEIDVQDKNGECFLCLNRDLMNILRRNDSLSHFKSRHLVEDKSNGLPVGLLVDGRDKLPPNPYRAKPILFQKPILAQIEEERSTSMEFQEEQYDEHESEASFSSCDYEQPSPPKLQPQYPSPVQSSFSSPFSWKAPVSTSQSPKMPPPPPSPSTQKSTSLSSTSSPLSPLSLSPRKSDQQNLELVEYPSINEHQEESQITILSPSSTEESDQELKAFQRELELKALERERKLNEARKEETARIMPAGRYKERSLKAKVPTLRLPSMSNGHSTPAKRPKPMSAAQRDMDSIIAGLEDEARTNEMIQSCSFLLGLEMSSRL</sequence>